<reference evidence="1" key="1">
    <citation type="submission" date="2015-06" db="EMBL/GenBank/DDBJ databases">
        <authorList>
            <person name="Joergensen T."/>
        </authorList>
    </citation>
    <scope>NUCLEOTIDE SEQUENCE</scope>
    <source>
        <strain evidence="1">RGFK0016</strain>
    </source>
</reference>
<reference evidence="1" key="2">
    <citation type="submission" date="2015-07" db="EMBL/GenBank/DDBJ databases">
        <title>Plasmids, circular viruses and viroids from rat gut.</title>
        <authorList>
            <person name="Jorgensen T.J."/>
            <person name="Hansen M.A."/>
            <person name="Xu Z."/>
            <person name="Tabak M.A."/>
            <person name="Sorensen S.J."/>
            <person name="Hansen L.H."/>
        </authorList>
    </citation>
    <scope>NUCLEOTIDE SEQUENCE</scope>
    <source>
        <strain evidence="1">RGFK0016</strain>
    </source>
</reference>
<accession>A0A0H5PV20</accession>
<dbReference type="AlphaFoldDB" id="A0A0H5PV20"/>
<organism evidence="1">
    <name type="scientific">uncultured prokaryote</name>
    <dbReference type="NCBI Taxonomy" id="198431"/>
    <lineage>
        <taxon>unclassified sequences</taxon>
        <taxon>environmental samples</taxon>
    </lineage>
</organism>
<proteinExistence type="predicted"/>
<name>A0A0H5PV20_9ZZZZ</name>
<dbReference type="EMBL" id="LN852712">
    <property type="protein sequence ID" value="CRY93631.1"/>
    <property type="molecule type" value="Genomic_DNA"/>
</dbReference>
<evidence type="ECO:0000313" key="1">
    <source>
        <dbReference type="EMBL" id="CRY93631.1"/>
    </source>
</evidence>
<sequence length="222" mass="23308">MPYPQHVLIQMEGLLSEFVSGDAGELWSCSVRGLGPGGAYLTDPQGFIDDIAAPLSAWFSAQATTMASSAYLGSLKVNNINADGHYADDATTYEHLYSPNVPGNAAPVAPAFCSLAFEWRTAVARGYGSHGRIFPPNFAIPTLGGSGVSAGNASALADSGVALLQVLSNPDGSEQFEPCVVSKKGGVARPITRVGVGDLYDYQSRRKNAGREVYNFKAYPPG</sequence>
<protein>
    <submittedName>
        <fullName evidence="1">Uncharacterized protein</fullName>
    </submittedName>
</protein>